<dbReference type="AlphaFoldDB" id="B4VM75"/>
<evidence type="ECO:0000256" key="4">
    <source>
        <dbReference type="ARBA" id="ARBA00022989"/>
    </source>
</evidence>
<evidence type="ECO:0000256" key="5">
    <source>
        <dbReference type="ARBA" id="ARBA00023136"/>
    </source>
</evidence>
<evidence type="ECO:0000256" key="6">
    <source>
        <dbReference type="SAM" id="Phobius"/>
    </source>
</evidence>
<keyword evidence="8" id="KW-1185">Reference proteome</keyword>
<dbReference type="eggNOG" id="COG1295">
    <property type="taxonomic scope" value="Bacteria"/>
</dbReference>
<evidence type="ECO:0000256" key="2">
    <source>
        <dbReference type="ARBA" id="ARBA00022475"/>
    </source>
</evidence>
<dbReference type="EMBL" id="DS989845">
    <property type="protein sequence ID" value="EDX76782.1"/>
    <property type="molecule type" value="Genomic_DNA"/>
</dbReference>
<protein>
    <submittedName>
        <fullName evidence="7">YihY family protein</fullName>
    </submittedName>
</protein>
<dbReference type="PANTHER" id="PTHR30213">
    <property type="entry name" value="INNER MEMBRANE PROTEIN YHJD"/>
    <property type="match status" value="1"/>
</dbReference>
<dbReference type="NCBIfam" id="TIGR00765">
    <property type="entry name" value="yihY_not_rbn"/>
    <property type="match status" value="1"/>
</dbReference>
<dbReference type="HOGENOM" id="CLU_045539_4_2_3"/>
<feature type="transmembrane region" description="Helical" evidence="6">
    <location>
        <begin position="41"/>
        <end position="62"/>
    </location>
</feature>
<keyword evidence="3 6" id="KW-0812">Transmembrane</keyword>
<dbReference type="GO" id="GO:0005886">
    <property type="term" value="C:plasma membrane"/>
    <property type="evidence" value="ECO:0007669"/>
    <property type="project" value="UniProtKB-SubCell"/>
</dbReference>
<feature type="transmembrane region" description="Helical" evidence="6">
    <location>
        <begin position="102"/>
        <end position="123"/>
    </location>
</feature>
<comment type="subcellular location">
    <subcellularLocation>
        <location evidence="1">Cell membrane</location>
        <topology evidence="1">Multi-pass membrane protein</topology>
    </subcellularLocation>
</comment>
<proteinExistence type="predicted"/>
<gene>
    <name evidence="7" type="ORF">MC7420_1785</name>
</gene>
<feature type="transmembrane region" description="Helical" evidence="6">
    <location>
        <begin position="219"/>
        <end position="241"/>
    </location>
</feature>
<dbReference type="Pfam" id="PF03631">
    <property type="entry name" value="Virul_fac_BrkB"/>
    <property type="match status" value="1"/>
</dbReference>
<keyword evidence="4 6" id="KW-1133">Transmembrane helix</keyword>
<name>B4VM75_9CYAN</name>
<evidence type="ECO:0000313" key="8">
    <source>
        <dbReference type="Proteomes" id="UP000003835"/>
    </source>
</evidence>
<keyword evidence="5 6" id="KW-0472">Membrane</keyword>
<dbReference type="PANTHER" id="PTHR30213:SF0">
    <property type="entry name" value="UPF0761 MEMBRANE PROTEIN YIHY"/>
    <property type="match status" value="1"/>
</dbReference>
<reference evidence="7 8" key="1">
    <citation type="submission" date="2008-07" db="EMBL/GenBank/DDBJ databases">
        <authorList>
            <person name="Tandeau de Marsac N."/>
            <person name="Ferriera S."/>
            <person name="Johnson J."/>
            <person name="Kravitz S."/>
            <person name="Beeson K."/>
            <person name="Sutton G."/>
            <person name="Rogers Y.-H."/>
            <person name="Friedman R."/>
            <person name="Frazier M."/>
            <person name="Venter J.C."/>
        </authorList>
    </citation>
    <scope>NUCLEOTIDE SEQUENCE [LARGE SCALE GENOMIC DNA]</scope>
    <source>
        <strain evidence="7 8">PCC 7420</strain>
    </source>
</reference>
<dbReference type="Proteomes" id="UP000003835">
    <property type="component" value="Unassembled WGS sequence"/>
</dbReference>
<accession>B4VM75</accession>
<dbReference type="PIRSF" id="PIRSF035875">
    <property type="entry name" value="RNase_BN"/>
    <property type="match status" value="1"/>
</dbReference>
<dbReference type="RefSeq" id="WP_006099740.1">
    <property type="nucleotide sequence ID" value="NZ_DS989845.1"/>
</dbReference>
<dbReference type="STRING" id="118168.MC7420_1785"/>
<dbReference type="InterPro" id="IPR017039">
    <property type="entry name" value="Virul_fac_BrkB"/>
</dbReference>
<evidence type="ECO:0000256" key="1">
    <source>
        <dbReference type="ARBA" id="ARBA00004651"/>
    </source>
</evidence>
<evidence type="ECO:0000256" key="3">
    <source>
        <dbReference type="ARBA" id="ARBA00022692"/>
    </source>
</evidence>
<sequence length="312" mass="35062">MLRPRLLRFLHFFRYLNLATLRITVSRALKHRLLSLSSQMAYNAMLALFPAILVIFTVIELFKQFFPWTNPADQLGEVAPEQAMELMRNFAEGINLTDNRGLFSLSFIMAIWVSSGALNAAMNALDQINQIPSEKTRPFWKAKLIAMGLTLGSVLLLFIASFILFISNWVVNLVEYKSIVVILLTLLRLLSWLIALSLVAIVFAIIYRFGISHWRQGTPILPGAVLAAVLWAIVSGVFRNYVASNFSNYHKIYGALGAVIVLQLWLYMTSLVVLLGDQLNLTVGEAMQAAKERSIEKPELKAISEISESKIQ</sequence>
<feature type="transmembrane region" description="Helical" evidence="6">
    <location>
        <begin position="179"/>
        <end position="207"/>
    </location>
</feature>
<organism evidence="7 8">
    <name type="scientific">Coleofasciculus chthonoplastes PCC 7420</name>
    <dbReference type="NCBI Taxonomy" id="118168"/>
    <lineage>
        <taxon>Bacteria</taxon>
        <taxon>Bacillati</taxon>
        <taxon>Cyanobacteriota</taxon>
        <taxon>Cyanophyceae</taxon>
        <taxon>Coleofasciculales</taxon>
        <taxon>Coleofasciculaceae</taxon>
        <taxon>Coleofasciculus</taxon>
    </lineage>
</organism>
<keyword evidence="2" id="KW-1003">Cell membrane</keyword>
<dbReference type="OrthoDB" id="9775903at2"/>
<feature type="transmembrane region" description="Helical" evidence="6">
    <location>
        <begin position="144"/>
        <end position="167"/>
    </location>
</feature>
<evidence type="ECO:0000313" key="7">
    <source>
        <dbReference type="EMBL" id="EDX76782.1"/>
    </source>
</evidence>
<feature type="transmembrane region" description="Helical" evidence="6">
    <location>
        <begin position="253"/>
        <end position="275"/>
    </location>
</feature>